<evidence type="ECO:0008006" key="9">
    <source>
        <dbReference type="Google" id="ProtNLM"/>
    </source>
</evidence>
<sequence length="508" mass="56791">MRFAWDEFSKYGAPIERTSLHPYPSLPNMDERTRALMEEHVRRGIPIARLKKDRERTNYYMSPGELMGYRYEFGQLMIGKLGQTFLGYADDRPMMLIAGTRAGKTSTILEPNFYLYSGSMLVLDPKGELAQTASLRRLMGHVTHVLDPFGVHDGPSASFNPLAELDPQSPRIVGDVMAVAHALVPDVEGGGNAKHFNDSARTLLAGLIFITLTRPKRDRHLITVRELLCLTYGPLVTEGQRAAAAMMASASKHDKKRHFDMQAVLMGALLDNMKNLDAPFGRAAAGMSGRLGQTPPTERGSIFSTAAVHTDFLDSILLQRTLRHSDFKLADLRGDRPTSIYLCLPVGQMESHSRWLRVVVQLACTVLESLGTYPRDRLPVLFVLEEFATLNMPFMERASSYFPGFGIRPLFVVQDITQLKKTYPQSWESFLGNSGLVQVFANGDGQTLNYVAQRLGKLITPWEFEQGFAREHESQLLMIKGRPPAVASRLSHEDVARIRARFANGLHL</sequence>
<dbReference type="RefSeq" id="WP_284267047.1">
    <property type="nucleotide sequence ID" value="NZ_BSOW01000010.1"/>
</dbReference>
<dbReference type="InterPro" id="IPR051539">
    <property type="entry name" value="T4SS-coupling_protein"/>
</dbReference>
<keyword evidence="3" id="KW-1003">Cell membrane</keyword>
<evidence type="ECO:0000256" key="3">
    <source>
        <dbReference type="ARBA" id="ARBA00022475"/>
    </source>
</evidence>
<dbReference type="InterPro" id="IPR003688">
    <property type="entry name" value="TraG/VirD4"/>
</dbReference>
<evidence type="ECO:0000256" key="1">
    <source>
        <dbReference type="ARBA" id="ARBA00004651"/>
    </source>
</evidence>
<evidence type="ECO:0000256" key="2">
    <source>
        <dbReference type="ARBA" id="ARBA00008806"/>
    </source>
</evidence>
<dbReference type="CDD" id="cd01127">
    <property type="entry name" value="TrwB_TraG_TraD_VirD4"/>
    <property type="match status" value="2"/>
</dbReference>
<dbReference type="Gene3D" id="3.40.50.300">
    <property type="entry name" value="P-loop containing nucleotide triphosphate hydrolases"/>
    <property type="match status" value="1"/>
</dbReference>
<dbReference type="PANTHER" id="PTHR37937:SF1">
    <property type="entry name" value="CONJUGATIVE TRANSFER: DNA TRANSPORT"/>
    <property type="match status" value="1"/>
</dbReference>
<organism evidence="7 8">
    <name type="scientific">Bradyrhizobium iriomotense</name>
    <dbReference type="NCBI Taxonomy" id="441950"/>
    <lineage>
        <taxon>Bacteria</taxon>
        <taxon>Pseudomonadati</taxon>
        <taxon>Pseudomonadota</taxon>
        <taxon>Alphaproteobacteria</taxon>
        <taxon>Hyphomicrobiales</taxon>
        <taxon>Nitrobacteraceae</taxon>
        <taxon>Bradyrhizobium</taxon>
    </lineage>
</organism>
<keyword evidence="6" id="KW-0472">Membrane</keyword>
<evidence type="ECO:0000256" key="5">
    <source>
        <dbReference type="ARBA" id="ARBA00022989"/>
    </source>
</evidence>
<evidence type="ECO:0000256" key="4">
    <source>
        <dbReference type="ARBA" id="ARBA00022692"/>
    </source>
</evidence>
<reference evidence="8" key="1">
    <citation type="journal article" date="2019" name="Int. J. Syst. Evol. Microbiol.">
        <title>The Global Catalogue of Microorganisms (GCM) 10K type strain sequencing project: providing services to taxonomists for standard genome sequencing and annotation.</title>
        <authorList>
            <consortium name="The Broad Institute Genomics Platform"/>
            <consortium name="The Broad Institute Genome Sequencing Center for Infectious Disease"/>
            <person name="Wu L."/>
            <person name="Ma J."/>
        </authorList>
    </citation>
    <scope>NUCLEOTIDE SEQUENCE [LARGE SCALE GENOMIC DNA]</scope>
    <source>
        <strain evidence="8">NBRC 102520</strain>
    </source>
</reference>
<name>A0ABQ6AWF3_9BRAD</name>
<keyword evidence="8" id="KW-1185">Reference proteome</keyword>
<dbReference type="Proteomes" id="UP001156905">
    <property type="component" value="Unassembled WGS sequence"/>
</dbReference>
<comment type="similarity">
    <text evidence="2">Belongs to the VirD4/TraG family.</text>
</comment>
<comment type="subcellular location">
    <subcellularLocation>
        <location evidence="1">Cell membrane</location>
        <topology evidence="1">Multi-pass membrane protein</topology>
    </subcellularLocation>
</comment>
<dbReference type="PANTHER" id="PTHR37937">
    <property type="entry name" value="CONJUGATIVE TRANSFER: DNA TRANSPORT"/>
    <property type="match status" value="1"/>
</dbReference>
<evidence type="ECO:0000313" key="8">
    <source>
        <dbReference type="Proteomes" id="UP001156905"/>
    </source>
</evidence>
<keyword evidence="4" id="KW-0812">Transmembrane</keyword>
<dbReference type="InterPro" id="IPR027417">
    <property type="entry name" value="P-loop_NTPase"/>
</dbReference>
<accession>A0ABQ6AWF3</accession>
<evidence type="ECO:0000256" key="6">
    <source>
        <dbReference type="ARBA" id="ARBA00023136"/>
    </source>
</evidence>
<dbReference type="Pfam" id="PF02534">
    <property type="entry name" value="T4SS-DNA_transf"/>
    <property type="match status" value="1"/>
</dbReference>
<proteinExistence type="inferred from homology"/>
<evidence type="ECO:0000313" key="7">
    <source>
        <dbReference type="EMBL" id="GLR86532.1"/>
    </source>
</evidence>
<protein>
    <recommendedName>
        <fullName evidence="9">Type IV secretory system conjugative DNA transfer family protein</fullName>
    </recommendedName>
</protein>
<dbReference type="EMBL" id="BSOW01000010">
    <property type="protein sequence ID" value="GLR86532.1"/>
    <property type="molecule type" value="Genomic_DNA"/>
</dbReference>
<gene>
    <name evidence="7" type="ORF">GCM10007857_32430</name>
</gene>
<keyword evidence="5" id="KW-1133">Transmembrane helix</keyword>
<comment type="caution">
    <text evidence="7">The sequence shown here is derived from an EMBL/GenBank/DDBJ whole genome shotgun (WGS) entry which is preliminary data.</text>
</comment>
<dbReference type="SUPFAM" id="SSF52540">
    <property type="entry name" value="P-loop containing nucleoside triphosphate hydrolases"/>
    <property type="match status" value="1"/>
</dbReference>